<dbReference type="GO" id="GO:0005886">
    <property type="term" value="C:plasma membrane"/>
    <property type="evidence" value="ECO:0007669"/>
    <property type="project" value="InterPro"/>
</dbReference>
<evidence type="ECO:0008006" key="4">
    <source>
        <dbReference type="Google" id="ProtNLM"/>
    </source>
</evidence>
<reference evidence="2 3" key="1">
    <citation type="journal article" date="2022" name="Nat. Plants">
        <title>Genomes of leafy and leafless Platanthera orchids illuminate the evolution of mycoheterotrophy.</title>
        <authorList>
            <person name="Li M.H."/>
            <person name="Liu K.W."/>
            <person name="Li Z."/>
            <person name="Lu H.C."/>
            <person name="Ye Q.L."/>
            <person name="Zhang D."/>
            <person name="Wang J.Y."/>
            <person name="Li Y.F."/>
            <person name="Zhong Z.M."/>
            <person name="Liu X."/>
            <person name="Yu X."/>
            <person name="Liu D.K."/>
            <person name="Tu X.D."/>
            <person name="Liu B."/>
            <person name="Hao Y."/>
            <person name="Liao X.Y."/>
            <person name="Jiang Y.T."/>
            <person name="Sun W.H."/>
            <person name="Chen J."/>
            <person name="Chen Y.Q."/>
            <person name="Ai Y."/>
            <person name="Zhai J.W."/>
            <person name="Wu S.S."/>
            <person name="Zhou Z."/>
            <person name="Hsiao Y.Y."/>
            <person name="Wu W.L."/>
            <person name="Chen Y.Y."/>
            <person name="Lin Y.F."/>
            <person name="Hsu J.L."/>
            <person name="Li C.Y."/>
            <person name="Wang Z.W."/>
            <person name="Zhao X."/>
            <person name="Zhong W.Y."/>
            <person name="Ma X.K."/>
            <person name="Ma L."/>
            <person name="Huang J."/>
            <person name="Chen G.Z."/>
            <person name="Huang M.Z."/>
            <person name="Huang L."/>
            <person name="Peng D.H."/>
            <person name="Luo Y.B."/>
            <person name="Zou S.Q."/>
            <person name="Chen S.P."/>
            <person name="Lan S."/>
            <person name="Tsai W.C."/>
            <person name="Van de Peer Y."/>
            <person name="Liu Z.J."/>
        </authorList>
    </citation>
    <scope>NUCLEOTIDE SEQUENCE [LARGE SCALE GENOMIC DNA]</scope>
    <source>
        <strain evidence="2">Lor287</strain>
    </source>
</reference>
<sequence length="288" mass="31932">MEEFSLRKFSGHNEVERKQGGGGGSDDEFFDLKFAVPVESGHLEEFNTSVSSSGFRFSSSTSLTEEIMFNGRLVEPESSSTSPSLFFSPAASEPNSKSQFLPVLKSAAKFRVFMFRFMSSASSVEFIKEERKLYKDIILRYIDKIKPLYVKVSKLRFYGAPGRNYGSSAGQGAGVNKQSKATGSSLHYRFNVVSGRLRKSRSEFSAVASVVSPPTMTPRWDDSLLLHEDGIQGAIAHCKRSFHSEKGLWTNESPFLRSMSDPGEERSISHGRSSHGRSRVISGEDFTA</sequence>
<accession>A0AAP0BGF6</accession>
<protein>
    <recommendedName>
        <fullName evidence="4">Membrane-associated kinase regulator</fullName>
    </recommendedName>
</protein>
<feature type="compositionally biased region" description="Basic and acidic residues" evidence="1">
    <location>
        <begin position="1"/>
        <end position="19"/>
    </location>
</feature>
<comment type="caution">
    <text evidence="2">The sequence shown here is derived from an EMBL/GenBank/DDBJ whole genome shotgun (WGS) entry which is preliminary data.</text>
</comment>
<feature type="region of interest" description="Disordered" evidence="1">
    <location>
        <begin position="253"/>
        <end position="288"/>
    </location>
</feature>
<organism evidence="2 3">
    <name type="scientific">Platanthera zijinensis</name>
    <dbReference type="NCBI Taxonomy" id="2320716"/>
    <lineage>
        <taxon>Eukaryota</taxon>
        <taxon>Viridiplantae</taxon>
        <taxon>Streptophyta</taxon>
        <taxon>Embryophyta</taxon>
        <taxon>Tracheophyta</taxon>
        <taxon>Spermatophyta</taxon>
        <taxon>Magnoliopsida</taxon>
        <taxon>Liliopsida</taxon>
        <taxon>Asparagales</taxon>
        <taxon>Orchidaceae</taxon>
        <taxon>Orchidoideae</taxon>
        <taxon>Orchideae</taxon>
        <taxon>Orchidinae</taxon>
        <taxon>Platanthera</taxon>
    </lineage>
</organism>
<feature type="compositionally biased region" description="Low complexity" evidence="1">
    <location>
        <begin position="279"/>
        <end position="288"/>
    </location>
</feature>
<evidence type="ECO:0000313" key="3">
    <source>
        <dbReference type="Proteomes" id="UP001418222"/>
    </source>
</evidence>
<dbReference type="InterPro" id="IPR039619">
    <property type="entry name" value="MAKR2/5"/>
</dbReference>
<dbReference type="AlphaFoldDB" id="A0AAP0BGF6"/>
<keyword evidence="3" id="KW-1185">Reference proteome</keyword>
<evidence type="ECO:0000256" key="1">
    <source>
        <dbReference type="SAM" id="MobiDB-lite"/>
    </source>
</evidence>
<gene>
    <name evidence="2" type="ORF">KSP39_PZI011517</name>
</gene>
<dbReference type="Proteomes" id="UP001418222">
    <property type="component" value="Unassembled WGS sequence"/>
</dbReference>
<feature type="region of interest" description="Disordered" evidence="1">
    <location>
        <begin position="1"/>
        <end position="26"/>
    </location>
</feature>
<proteinExistence type="predicted"/>
<dbReference type="PANTHER" id="PTHR33929">
    <property type="entry name" value="MEMBRANE-ASSOCIATED KINASE REGULATOR 2-RELATED"/>
    <property type="match status" value="1"/>
</dbReference>
<name>A0AAP0BGF6_9ASPA</name>
<dbReference type="PANTHER" id="PTHR33929:SF7">
    <property type="entry name" value="OS05G0584400 PROTEIN"/>
    <property type="match status" value="1"/>
</dbReference>
<evidence type="ECO:0000313" key="2">
    <source>
        <dbReference type="EMBL" id="KAK8938603.1"/>
    </source>
</evidence>
<dbReference type="EMBL" id="JBBWWQ010000009">
    <property type="protein sequence ID" value="KAK8938603.1"/>
    <property type="molecule type" value="Genomic_DNA"/>
</dbReference>